<sequence length="106" mass="11743">MSVRGCEMAVVCQRVVSQLRNTLPNGVSAAKWRISRRGGFAAISQLRNGCTGLRNGTRVPRDLFAAAKIFAEGAWRLQNHFAARGRFSQRLTFAAKFRNPCSLLAF</sequence>
<organism evidence="1">
    <name type="scientific">Vitis vinifera</name>
    <name type="common">Grape</name>
    <dbReference type="NCBI Taxonomy" id="29760"/>
    <lineage>
        <taxon>Eukaryota</taxon>
        <taxon>Viridiplantae</taxon>
        <taxon>Streptophyta</taxon>
        <taxon>Embryophyta</taxon>
        <taxon>Tracheophyta</taxon>
        <taxon>Spermatophyta</taxon>
        <taxon>Magnoliopsida</taxon>
        <taxon>eudicotyledons</taxon>
        <taxon>Gunneridae</taxon>
        <taxon>Pentapetalae</taxon>
        <taxon>rosids</taxon>
        <taxon>Vitales</taxon>
        <taxon>Vitaceae</taxon>
        <taxon>Viteae</taxon>
        <taxon>Vitis</taxon>
    </lineage>
</organism>
<accession>A5BW33</accession>
<protein>
    <submittedName>
        <fullName evidence="1">Uncharacterized protein</fullName>
    </submittedName>
</protein>
<gene>
    <name evidence="1" type="ORF">VITISV_009045</name>
</gene>
<evidence type="ECO:0000313" key="1">
    <source>
        <dbReference type="EMBL" id="CAN63922.1"/>
    </source>
</evidence>
<dbReference type="AlphaFoldDB" id="A5BW33"/>
<reference evidence="1" key="1">
    <citation type="journal article" date="2007" name="PLoS ONE">
        <title>The first genome sequence of an elite grapevine cultivar (Pinot noir Vitis vinifera L.): coping with a highly heterozygous genome.</title>
        <authorList>
            <person name="Velasco R."/>
            <person name="Zharkikh A."/>
            <person name="Troggio M."/>
            <person name="Cartwright D.A."/>
            <person name="Cestaro A."/>
            <person name="Pruss D."/>
            <person name="Pindo M."/>
            <person name="FitzGerald L.M."/>
            <person name="Vezzulli S."/>
            <person name="Reid J."/>
            <person name="Malacarne G."/>
            <person name="Iliev D."/>
            <person name="Coppola G."/>
            <person name="Wardell B."/>
            <person name="Micheletti D."/>
            <person name="Macalma T."/>
            <person name="Facci M."/>
            <person name="Mitchell J.T."/>
            <person name="Perazzolli M."/>
            <person name="Eldredge G."/>
            <person name="Gatto P."/>
            <person name="Oyzerski R."/>
            <person name="Moretto M."/>
            <person name="Gutin N."/>
            <person name="Stefanini M."/>
            <person name="Chen Y."/>
            <person name="Segala C."/>
            <person name="Davenport C."/>
            <person name="Dematte L."/>
            <person name="Mraz A."/>
            <person name="Battilana J."/>
            <person name="Stormo K."/>
            <person name="Costa F."/>
            <person name="Tao Q."/>
            <person name="Si-Ammour A."/>
            <person name="Harkins T."/>
            <person name="Lackey A."/>
            <person name="Perbost C."/>
            <person name="Taillon B."/>
            <person name="Stella A."/>
            <person name="Solovyev V."/>
            <person name="Fawcett J.A."/>
            <person name="Sterck L."/>
            <person name="Vandepoele K."/>
            <person name="Grando S.M."/>
            <person name="Toppo S."/>
            <person name="Moser C."/>
            <person name="Lanchbury J."/>
            <person name="Bogden R."/>
            <person name="Skolnick M."/>
            <person name="Sgaramella V."/>
            <person name="Bhatnagar S.K."/>
            <person name="Fontana P."/>
            <person name="Gutin A."/>
            <person name="Van de Peer Y."/>
            <person name="Salamini F."/>
            <person name="Viola R."/>
        </authorList>
    </citation>
    <scope>NUCLEOTIDE SEQUENCE</scope>
</reference>
<name>A5BW33_VITVI</name>
<proteinExistence type="predicted"/>
<dbReference type="EMBL" id="AM473268">
    <property type="protein sequence ID" value="CAN63922.1"/>
    <property type="molecule type" value="Genomic_DNA"/>
</dbReference>